<dbReference type="Pfam" id="PF13545">
    <property type="entry name" value="HTH_Crp_2"/>
    <property type="match status" value="1"/>
</dbReference>
<name>A0AAX3WLY0_METEX</name>
<protein>
    <submittedName>
        <fullName evidence="2">Winged helix-turn-helix domain-containing protein</fullName>
    </submittedName>
</protein>
<evidence type="ECO:0000313" key="3">
    <source>
        <dbReference type="Proteomes" id="UP001223720"/>
    </source>
</evidence>
<dbReference type="InterPro" id="IPR036388">
    <property type="entry name" value="WH-like_DNA-bd_sf"/>
</dbReference>
<organism evidence="2 3">
    <name type="scientific">Methylorubrum extorquens</name>
    <name type="common">Methylobacterium dichloromethanicum</name>
    <name type="synonym">Methylobacterium extorquens</name>
    <dbReference type="NCBI Taxonomy" id="408"/>
    <lineage>
        <taxon>Bacteria</taxon>
        <taxon>Pseudomonadati</taxon>
        <taxon>Pseudomonadota</taxon>
        <taxon>Alphaproteobacteria</taxon>
        <taxon>Hyphomicrobiales</taxon>
        <taxon>Methylobacteriaceae</taxon>
        <taxon>Methylorubrum</taxon>
    </lineage>
</organism>
<dbReference type="GO" id="GO:0003677">
    <property type="term" value="F:DNA binding"/>
    <property type="evidence" value="ECO:0007669"/>
    <property type="project" value="InterPro"/>
</dbReference>
<dbReference type="EMBL" id="CP073633">
    <property type="protein sequence ID" value="WHQ72608.1"/>
    <property type="molecule type" value="Genomic_DNA"/>
</dbReference>
<evidence type="ECO:0000259" key="1">
    <source>
        <dbReference type="Pfam" id="PF13545"/>
    </source>
</evidence>
<dbReference type="InterPro" id="IPR036390">
    <property type="entry name" value="WH_DNA-bd_sf"/>
</dbReference>
<dbReference type="GO" id="GO:0006355">
    <property type="term" value="P:regulation of DNA-templated transcription"/>
    <property type="evidence" value="ECO:0007669"/>
    <property type="project" value="InterPro"/>
</dbReference>
<dbReference type="AlphaFoldDB" id="A0AAX3WLY0"/>
<accession>A0AAX3WLY0</accession>
<dbReference type="SUPFAM" id="SSF46785">
    <property type="entry name" value="Winged helix' DNA-binding domain"/>
    <property type="match status" value="1"/>
</dbReference>
<feature type="domain" description="HTH crp-type" evidence="1">
    <location>
        <begin position="29"/>
        <end position="69"/>
    </location>
</feature>
<sequence>MILESNTLGSLQNYLRAALISSHPWPDWLADVTGLTTVHVIRAVKALRTDGLVRLDDRQLVIQNWRRLYDAAEFDPTYLPGELR</sequence>
<gene>
    <name evidence="2" type="ORF">KEC54_02145</name>
</gene>
<dbReference type="InterPro" id="IPR012318">
    <property type="entry name" value="HTH_CRP"/>
</dbReference>
<reference evidence="2" key="1">
    <citation type="journal article" date="2022" name="Biotechnol. Bioprocess Eng.">
        <title>Pan-genome Analysis Reveals Comparative Genomic Features of Central Metabolic Pathways in Methylorubrum extorquens.</title>
        <authorList>
            <person name="Lee G.M."/>
            <person name="Scott-Nevros Z.K."/>
            <person name="Lee S.-M."/>
            <person name="Kim D."/>
        </authorList>
    </citation>
    <scope>NUCLEOTIDE SEQUENCE</scope>
    <source>
        <strain evidence="2">ATCC 55366</strain>
    </source>
</reference>
<proteinExistence type="predicted"/>
<evidence type="ECO:0000313" key="2">
    <source>
        <dbReference type="EMBL" id="WHQ72608.1"/>
    </source>
</evidence>
<dbReference type="Gene3D" id="1.10.10.10">
    <property type="entry name" value="Winged helix-like DNA-binding domain superfamily/Winged helix DNA-binding domain"/>
    <property type="match status" value="1"/>
</dbReference>
<dbReference type="Proteomes" id="UP001223720">
    <property type="component" value="Chromosome"/>
</dbReference>